<dbReference type="PANTHER" id="PTHR35908">
    <property type="entry name" value="HYPOTHETICAL FUSION PROTEIN"/>
    <property type="match status" value="1"/>
</dbReference>
<proteinExistence type="predicted"/>
<dbReference type="SUPFAM" id="SSF54593">
    <property type="entry name" value="Glyoxalase/Bleomycin resistance protein/Dihydroxybiphenyl dioxygenase"/>
    <property type="match status" value="1"/>
</dbReference>
<evidence type="ECO:0000313" key="2">
    <source>
        <dbReference type="EMBL" id="MBA8924431.1"/>
    </source>
</evidence>
<gene>
    <name evidence="2" type="ORF">BC739_001628</name>
</gene>
<dbReference type="PANTHER" id="PTHR35908:SF1">
    <property type="entry name" value="CONSERVED PROTEIN"/>
    <property type="match status" value="1"/>
</dbReference>
<organism evidence="2 3">
    <name type="scientific">Kutzneria viridogrisea</name>
    <dbReference type="NCBI Taxonomy" id="47990"/>
    <lineage>
        <taxon>Bacteria</taxon>
        <taxon>Bacillati</taxon>
        <taxon>Actinomycetota</taxon>
        <taxon>Actinomycetes</taxon>
        <taxon>Pseudonocardiales</taxon>
        <taxon>Pseudonocardiaceae</taxon>
        <taxon>Kutzneria</taxon>
    </lineage>
</organism>
<protein>
    <recommendedName>
        <fullName evidence="1">Glyoxalase-like domain-containing protein</fullName>
    </recommendedName>
</protein>
<dbReference type="Proteomes" id="UP000517916">
    <property type="component" value="Unassembled WGS sequence"/>
</dbReference>
<name>A0ABR6BC29_9PSEU</name>
<sequence>MATTIAAVTIDCAHPETLAEFWSAVLALRVTDSGINSDGTRYVEIGPSGTERGHRDTLLFEQIADGAPKTAKNRLHIDLDPGGADPAAEVRRMIALGARRVAVGQSGEEPWTVLADPEGNEFCVLHRDPDPAREVENPSC</sequence>
<dbReference type="Pfam" id="PF18029">
    <property type="entry name" value="Glyoxalase_6"/>
    <property type="match status" value="1"/>
</dbReference>
<dbReference type="InterPro" id="IPR041581">
    <property type="entry name" value="Glyoxalase_6"/>
</dbReference>
<keyword evidence="3" id="KW-1185">Reference proteome</keyword>
<reference evidence="2 3" key="1">
    <citation type="submission" date="2020-08" db="EMBL/GenBank/DDBJ databases">
        <title>Genomic Encyclopedia of Archaeal and Bacterial Type Strains, Phase II (KMG-II): from individual species to whole genera.</title>
        <authorList>
            <person name="Goeker M."/>
        </authorList>
    </citation>
    <scope>NUCLEOTIDE SEQUENCE [LARGE SCALE GENOMIC DNA]</scope>
    <source>
        <strain evidence="2 3">DSM 43850</strain>
    </source>
</reference>
<evidence type="ECO:0000313" key="3">
    <source>
        <dbReference type="Proteomes" id="UP000517916"/>
    </source>
</evidence>
<dbReference type="InterPro" id="IPR029068">
    <property type="entry name" value="Glyas_Bleomycin-R_OHBP_Dase"/>
</dbReference>
<accession>A0ABR6BC29</accession>
<dbReference type="Gene3D" id="3.10.180.10">
    <property type="entry name" value="2,3-Dihydroxybiphenyl 1,2-Dioxygenase, domain 1"/>
    <property type="match status" value="1"/>
</dbReference>
<dbReference type="RefSeq" id="WP_182836754.1">
    <property type="nucleotide sequence ID" value="NZ_BAAABQ010000021.1"/>
</dbReference>
<feature type="domain" description="Glyoxalase-like" evidence="1">
    <location>
        <begin position="8"/>
        <end position="125"/>
    </location>
</feature>
<comment type="caution">
    <text evidence="2">The sequence shown here is derived from an EMBL/GenBank/DDBJ whole genome shotgun (WGS) entry which is preliminary data.</text>
</comment>
<dbReference type="EMBL" id="JACJID010000001">
    <property type="protein sequence ID" value="MBA8924431.1"/>
    <property type="molecule type" value="Genomic_DNA"/>
</dbReference>
<evidence type="ECO:0000259" key="1">
    <source>
        <dbReference type="Pfam" id="PF18029"/>
    </source>
</evidence>